<dbReference type="GO" id="GO:0008654">
    <property type="term" value="P:phospholipid biosynthetic process"/>
    <property type="evidence" value="ECO:0007669"/>
    <property type="project" value="UniProtKB-KW"/>
</dbReference>
<dbReference type="SUPFAM" id="SSF48179">
    <property type="entry name" value="6-phosphogluconate dehydrogenase C-terminal domain-like"/>
    <property type="match status" value="1"/>
</dbReference>
<comment type="similarity">
    <text evidence="1 13 17">Belongs to the NAD-dependent glycerol-3-phosphate dehydrogenase family.</text>
</comment>
<keyword evidence="3 13" id="KW-0521">NADP</keyword>
<keyword evidence="5 13" id="KW-0520">NAD</keyword>
<dbReference type="FunFam" id="1.10.1040.10:FF:000001">
    <property type="entry name" value="Glycerol-3-phosphate dehydrogenase [NAD(P)+]"/>
    <property type="match status" value="1"/>
</dbReference>
<dbReference type="HAMAP" id="MF_00394">
    <property type="entry name" value="NAD_Glyc3P_dehydrog"/>
    <property type="match status" value="1"/>
</dbReference>
<comment type="caution">
    <text evidence="13">Lacks conserved residue(s) required for the propagation of feature annotation.</text>
</comment>
<feature type="binding site" evidence="16">
    <location>
        <position position="139"/>
    </location>
    <ligand>
        <name>NAD(+)</name>
        <dbReference type="ChEBI" id="CHEBI:57540"/>
    </ligand>
</feature>
<feature type="binding site" evidence="13">
    <location>
        <position position="254"/>
    </location>
    <ligand>
        <name>NADPH</name>
        <dbReference type="ChEBI" id="CHEBI:57783"/>
    </ligand>
</feature>
<keyword evidence="8 13" id="KW-1208">Phospholipid metabolism</keyword>
<evidence type="ECO:0000256" key="10">
    <source>
        <dbReference type="ARBA" id="ARBA00066687"/>
    </source>
</evidence>
<keyword evidence="2 13" id="KW-0444">Lipid biosynthesis</keyword>
<feature type="binding site" evidence="13">
    <location>
        <position position="11"/>
    </location>
    <ligand>
        <name>NADPH</name>
        <dbReference type="ChEBI" id="CHEBI:57783"/>
    </ligand>
</feature>
<feature type="binding site" evidence="13">
    <location>
        <position position="280"/>
    </location>
    <ligand>
        <name>NADPH</name>
        <dbReference type="ChEBI" id="CHEBI:57783"/>
    </ligand>
</feature>
<dbReference type="UniPathway" id="UPA00940"/>
<evidence type="ECO:0000313" key="21">
    <source>
        <dbReference type="EMBL" id="TDY50749.1"/>
    </source>
</evidence>
<evidence type="ECO:0000256" key="4">
    <source>
        <dbReference type="ARBA" id="ARBA00023002"/>
    </source>
</evidence>
<feature type="signal peptide" evidence="18">
    <location>
        <begin position="1"/>
        <end position="17"/>
    </location>
</feature>
<dbReference type="InterPro" id="IPR011128">
    <property type="entry name" value="G3P_DH_NAD-dep_N"/>
</dbReference>
<evidence type="ECO:0000259" key="20">
    <source>
        <dbReference type="Pfam" id="PF07479"/>
    </source>
</evidence>
<dbReference type="GO" id="GO:0051287">
    <property type="term" value="F:NAD binding"/>
    <property type="evidence" value="ECO:0007669"/>
    <property type="project" value="InterPro"/>
</dbReference>
<evidence type="ECO:0000256" key="15">
    <source>
        <dbReference type="PIRSR" id="PIRSR000114-2"/>
    </source>
</evidence>
<feature type="binding site" evidence="13">
    <location>
        <position position="137"/>
    </location>
    <ligand>
        <name>sn-glycerol 3-phosphate</name>
        <dbReference type="ChEBI" id="CHEBI:57597"/>
    </ligand>
</feature>
<feature type="binding site" evidence="16">
    <location>
        <begin position="8"/>
        <end position="13"/>
    </location>
    <ligand>
        <name>NAD(+)</name>
        <dbReference type="ChEBI" id="CHEBI:57540"/>
    </ligand>
</feature>
<feature type="binding site" evidence="13">
    <location>
        <position position="49"/>
    </location>
    <ligand>
        <name>NADPH</name>
        <dbReference type="ChEBI" id="CHEBI:57783"/>
    </ligand>
</feature>
<dbReference type="InterPro" id="IPR008927">
    <property type="entry name" value="6-PGluconate_DH-like_C_sf"/>
</dbReference>
<protein>
    <recommendedName>
        <fullName evidence="11 13">Glycerol-3-phosphate dehydrogenase [NAD(P)+]</fullName>
        <ecNumber evidence="10 13">1.1.1.94</ecNumber>
    </recommendedName>
    <alternativeName>
        <fullName evidence="13">NAD(P)(+)-dependent glycerol-3-phosphate dehydrogenase</fullName>
    </alternativeName>
    <alternativeName>
        <fullName evidence="12 13">NAD(P)H-dependent dihydroxyacetone-phosphate reductase</fullName>
    </alternativeName>
</protein>
<comment type="pathway">
    <text evidence="13">Membrane lipid metabolism; glycerophospholipid metabolism.</text>
</comment>
<dbReference type="PROSITE" id="PS00957">
    <property type="entry name" value="NAD_G3PDH"/>
    <property type="match status" value="1"/>
</dbReference>
<proteinExistence type="inferred from homology"/>
<keyword evidence="22" id="KW-1185">Reference proteome</keyword>
<evidence type="ECO:0000256" key="9">
    <source>
        <dbReference type="ARBA" id="ARBA00052716"/>
    </source>
</evidence>
<keyword evidence="6 13" id="KW-0443">Lipid metabolism</keyword>
<sequence length="346" mass="36378">MTKVAVLGAGSWGSALAAVLANNGLETVVWARNRQLADEINSRHVNERYLPGVTLPAGIQAVTRVEEALCKAKLVVVALPSAALADGVETLRGVADEAVVVHAVKGFVRPQNVRITSYIRERVPTVADRLAVISGPSHAEEVVRQLPTTVVVASESRVIAEFVQDAFMNDRFRVYTQADVIGVELGGALKNIIALGVGLVDGLALGDNTKAALMTRGLAEMTRLGVALGASPLTFSGLAGVGDLIVTCTSEHSRNHRAGCLLAQGLSLDATLQRIGMAVEGVGATFAASELARTHGIEMPITRAIEKVLLGELSPADGVGLLMRRGKNHEMEDIGGQPLTALWVRP</sequence>
<dbReference type="Gene3D" id="1.10.1040.10">
    <property type="entry name" value="N-(1-d-carboxylethyl)-l-norvaline Dehydrogenase, domain 2"/>
    <property type="match status" value="1"/>
</dbReference>
<feature type="binding site" evidence="13">
    <location>
        <position position="190"/>
    </location>
    <ligand>
        <name>sn-glycerol 3-phosphate</name>
        <dbReference type="ChEBI" id="CHEBI:57597"/>
    </ligand>
</feature>
<dbReference type="GO" id="GO:0006650">
    <property type="term" value="P:glycerophospholipid metabolic process"/>
    <property type="evidence" value="ECO:0007669"/>
    <property type="project" value="UniProtKB-UniRule"/>
</dbReference>
<comment type="subcellular location">
    <subcellularLocation>
        <location evidence="13">Cytoplasm</location>
    </subcellularLocation>
</comment>
<dbReference type="FunFam" id="3.40.50.720:FF:000019">
    <property type="entry name" value="Glycerol-3-phosphate dehydrogenase [NAD(P)+]"/>
    <property type="match status" value="1"/>
</dbReference>
<dbReference type="NCBIfam" id="NF000940">
    <property type="entry name" value="PRK00094.1-2"/>
    <property type="match status" value="1"/>
</dbReference>
<evidence type="ECO:0000256" key="2">
    <source>
        <dbReference type="ARBA" id="ARBA00022516"/>
    </source>
</evidence>
<keyword evidence="13" id="KW-0963">Cytoplasm</keyword>
<evidence type="ECO:0000256" key="6">
    <source>
        <dbReference type="ARBA" id="ARBA00023098"/>
    </source>
</evidence>
<feature type="binding site" evidence="13">
    <location>
        <position position="139"/>
    </location>
    <ligand>
        <name>NADPH</name>
        <dbReference type="ChEBI" id="CHEBI:57783"/>
    </ligand>
</feature>
<feature type="binding site" evidence="13">
    <location>
        <position position="135"/>
    </location>
    <ligand>
        <name>sn-glycerol 3-phosphate</name>
        <dbReference type="ChEBI" id="CHEBI:57597"/>
    </ligand>
</feature>
<comment type="catalytic activity">
    <reaction evidence="13">
        <text>sn-glycerol 3-phosphate + NAD(+) = dihydroxyacetone phosphate + NADH + H(+)</text>
        <dbReference type="Rhea" id="RHEA:11092"/>
        <dbReference type="ChEBI" id="CHEBI:15378"/>
        <dbReference type="ChEBI" id="CHEBI:57540"/>
        <dbReference type="ChEBI" id="CHEBI:57597"/>
        <dbReference type="ChEBI" id="CHEBI:57642"/>
        <dbReference type="ChEBI" id="CHEBI:57945"/>
        <dbReference type="EC" id="1.1.1.94"/>
    </reaction>
</comment>
<feature type="domain" description="Glycerol-3-phosphate dehydrogenase NAD-dependent N-terminal" evidence="19">
    <location>
        <begin position="3"/>
        <end position="157"/>
    </location>
</feature>
<keyword evidence="7 13" id="KW-0594">Phospholipid biosynthesis</keyword>
<dbReference type="OrthoDB" id="9812273at2"/>
<evidence type="ECO:0000256" key="8">
    <source>
        <dbReference type="ARBA" id="ARBA00023264"/>
    </source>
</evidence>
<evidence type="ECO:0000256" key="18">
    <source>
        <dbReference type="SAM" id="SignalP"/>
    </source>
</evidence>
<comment type="caution">
    <text evidence="21">The sequence shown here is derived from an EMBL/GenBank/DDBJ whole genome shotgun (WGS) entry which is preliminary data.</text>
</comment>
<evidence type="ECO:0000256" key="1">
    <source>
        <dbReference type="ARBA" id="ARBA00011009"/>
    </source>
</evidence>
<feature type="binding site" evidence="13">
    <location>
        <position position="254"/>
    </location>
    <ligand>
        <name>sn-glycerol 3-phosphate</name>
        <dbReference type="ChEBI" id="CHEBI:57597"/>
    </ligand>
</feature>
<dbReference type="NCBIfam" id="NF000942">
    <property type="entry name" value="PRK00094.1-4"/>
    <property type="match status" value="1"/>
</dbReference>
<evidence type="ECO:0000256" key="13">
    <source>
        <dbReference type="HAMAP-Rule" id="MF_00394"/>
    </source>
</evidence>
<dbReference type="InterPro" id="IPR013328">
    <property type="entry name" value="6PGD_dom2"/>
</dbReference>
<evidence type="ECO:0000256" key="14">
    <source>
        <dbReference type="PIRSR" id="PIRSR000114-1"/>
    </source>
</evidence>
<comment type="catalytic activity">
    <reaction evidence="9">
        <text>sn-glycerol 3-phosphate + NADP(+) = dihydroxyacetone phosphate + NADPH + H(+)</text>
        <dbReference type="Rhea" id="RHEA:11096"/>
        <dbReference type="ChEBI" id="CHEBI:15378"/>
        <dbReference type="ChEBI" id="CHEBI:57597"/>
        <dbReference type="ChEBI" id="CHEBI:57642"/>
        <dbReference type="ChEBI" id="CHEBI:57783"/>
        <dbReference type="ChEBI" id="CHEBI:58349"/>
        <dbReference type="EC" id="1.1.1.94"/>
    </reaction>
    <physiologicalReaction direction="right-to-left" evidence="9">
        <dbReference type="Rhea" id="RHEA:11098"/>
    </physiologicalReaction>
</comment>
<dbReference type="PANTHER" id="PTHR11728">
    <property type="entry name" value="GLYCEROL-3-PHOSPHATE DEHYDROGENASE"/>
    <property type="match status" value="1"/>
</dbReference>
<evidence type="ECO:0000313" key="22">
    <source>
        <dbReference type="Proteomes" id="UP000294581"/>
    </source>
</evidence>
<evidence type="ECO:0000256" key="11">
    <source>
        <dbReference type="ARBA" id="ARBA00069372"/>
    </source>
</evidence>
<feature type="binding site" evidence="15">
    <location>
        <begin position="254"/>
        <end position="255"/>
    </location>
    <ligand>
        <name>substrate</name>
    </ligand>
</feature>
<feature type="binding site" evidence="13">
    <location>
        <position position="32"/>
    </location>
    <ligand>
        <name>NADPH</name>
        <dbReference type="ChEBI" id="CHEBI:57783"/>
    </ligand>
</feature>
<dbReference type="InterPro" id="IPR006168">
    <property type="entry name" value="G3P_DH_NAD-dep"/>
</dbReference>
<dbReference type="PRINTS" id="PR00077">
    <property type="entry name" value="GPDHDRGNASE"/>
</dbReference>
<feature type="binding site" evidence="13">
    <location>
        <position position="243"/>
    </location>
    <ligand>
        <name>sn-glycerol 3-phosphate</name>
        <dbReference type="ChEBI" id="CHEBI:57597"/>
    </ligand>
</feature>
<dbReference type="GO" id="GO:0046167">
    <property type="term" value="P:glycerol-3-phosphate biosynthetic process"/>
    <property type="evidence" value="ECO:0007669"/>
    <property type="project" value="UniProtKB-UniRule"/>
</dbReference>
<dbReference type="Pfam" id="PF07479">
    <property type="entry name" value="NAD_Gly3P_dh_C"/>
    <property type="match status" value="1"/>
</dbReference>
<dbReference type="PIRSF" id="PIRSF000114">
    <property type="entry name" value="Glycerol-3-P_dh"/>
    <property type="match status" value="1"/>
</dbReference>
<feature type="binding site" evidence="13">
    <location>
        <position position="253"/>
    </location>
    <ligand>
        <name>sn-glycerol 3-phosphate</name>
        <dbReference type="ChEBI" id="CHEBI:57597"/>
    </ligand>
</feature>
<organism evidence="21 22">
    <name type="scientific">Alicyclobacillus sacchari</name>
    <dbReference type="NCBI Taxonomy" id="392010"/>
    <lineage>
        <taxon>Bacteria</taxon>
        <taxon>Bacillati</taxon>
        <taxon>Bacillota</taxon>
        <taxon>Bacilli</taxon>
        <taxon>Bacillales</taxon>
        <taxon>Alicyclobacillaceae</taxon>
        <taxon>Alicyclobacillus</taxon>
    </lineage>
</organism>
<name>A0A4R8LSU2_9BACL</name>
<keyword evidence="13" id="KW-0547">Nucleotide-binding</keyword>
<evidence type="ECO:0000256" key="17">
    <source>
        <dbReference type="RuleBase" id="RU000437"/>
    </source>
</evidence>
<evidence type="ECO:0000256" key="12">
    <source>
        <dbReference type="ARBA" id="ARBA00080511"/>
    </source>
</evidence>
<dbReference type="GO" id="GO:0005829">
    <property type="term" value="C:cytosol"/>
    <property type="evidence" value="ECO:0007669"/>
    <property type="project" value="TreeGrafter"/>
</dbReference>
<feature type="chain" id="PRO_5039533518" description="Glycerol-3-phosphate dehydrogenase [NAD(P)+]" evidence="18">
    <location>
        <begin position="18"/>
        <end position="346"/>
    </location>
</feature>
<feature type="domain" description="Glycerol-3-phosphate dehydrogenase NAD-dependent C-terminal" evidence="20">
    <location>
        <begin position="179"/>
        <end position="317"/>
    </location>
</feature>
<dbReference type="Pfam" id="PF01210">
    <property type="entry name" value="NAD_Gly3P_dh_N"/>
    <property type="match status" value="1"/>
</dbReference>
<evidence type="ECO:0000256" key="7">
    <source>
        <dbReference type="ARBA" id="ARBA00023209"/>
    </source>
</evidence>
<feature type="binding site" evidence="13">
    <location>
        <position position="105"/>
    </location>
    <ligand>
        <name>NADPH</name>
        <dbReference type="ChEBI" id="CHEBI:57783"/>
    </ligand>
</feature>
<accession>A0A4R8LSU2</accession>
<dbReference type="Gene3D" id="3.40.50.720">
    <property type="entry name" value="NAD(P)-binding Rossmann-like Domain"/>
    <property type="match status" value="1"/>
</dbReference>
<dbReference type="SUPFAM" id="SSF51735">
    <property type="entry name" value="NAD(P)-binding Rossmann-fold domains"/>
    <property type="match status" value="1"/>
</dbReference>
<feature type="binding site" evidence="15">
    <location>
        <position position="105"/>
    </location>
    <ligand>
        <name>substrate</name>
    </ligand>
</feature>
<dbReference type="GO" id="GO:0005975">
    <property type="term" value="P:carbohydrate metabolic process"/>
    <property type="evidence" value="ECO:0007669"/>
    <property type="project" value="InterPro"/>
</dbReference>
<feature type="binding site" evidence="13">
    <location>
        <position position="105"/>
    </location>
    <ligand>
        <name>sn-glycerol 3-phosphate</name>
        <dbReference type="ChEBI" id="CHEBI:57597"/>
    </ligand>
</feature>
<feature type="active site" description="Proton acceptor" evidence="13 14">
    <location>
        <position position="190"/>
    </location>
</feature>
<dbReference type="EMBL" id="SORF01000002">
    <property type="protein sequence ID" value="TDY50749.1"/>
    <property type="molecule type" value="Genomic_DNA"/>
</dbReference>
<dbReference type="InterPro" id="IPR036291">
    <property type="entry name" value="NAD(P)-bd_dom_sf"/>
</dbReference>
<dbReference type="EC" id="1.1.1.94" evidence="10 13"/>
<comment type="function">
    <text evidence="13">Catalyzes the reduction of the glycolytic intermediate dihydroxyacetone phosphate (DHAP) to sn-glycerol 3-phosphate (G3P), the key precursor for phospholipid synthesis.</text>
</comment>
<dbReference type="Proteomes" id="UP000294581">
    <property type="component" value="Unassembled WGS sequence"/>
</dbReference>
<gene>
    <name evidence="13" type="primary">gpsA</name>
    <name evidence="21" type="ORF">C7445_102310</name>
</gene>
<dbReference type="GO" id="GO:0141153">
    <property type="term" value="F:glycerol-3-phosphate dehydrogenase (NADP+) activity"/>
    <property type="evidence" value="ECO:0007669"/>
    <property type="project" value="RHEA"/>
</dbReference>
<dbReference type="RefSeq" id="WP_134158667.1">
    <property type="nucleotide sequence ID" value="NZ_BSUS01000001.1"/>
</dbReference>
<feature type="binding site" evidence="13">
    <location>
        <position position="12"/>
    </location>
    <ligand>
        <name>NADPH</name>
        <dbReference type="ChEBI" id="CHEBI:57783"/>
    </ligand>
</feature>
<dbReference type="AlphaFoldDB" id="A0A4R8LSU2"/>
<feature type="binding site" evidence="13">
    <location>
        <position position="255"/>
    </location>
    <ligand>
        <name>sn-glycerol 3-phosphate</name>
        <dbReference type="ChEBI" id="CHEBI:57597"/>
    </ligand>
</feature>
<evidence type="ECO:0000259" key="19">
    <source>
        <dbReference type="Pfam" id="PF01210"/>
    </source>
</evidence>
<evidence type="ECO:0000256" key="3">
    <source>
        <dbReference type="ARBA" id="ARBA00022857"/>
    </source>
</evidence>
<dbReference type="PANTHER" id="PTHR11728:SF1">
    <property type="entry name" value="GLYCEROL-3-PHOSPHATE DEHYDROGENASE [NAD(+)] 2, CHLOROPLASTIC"/>
    <property type="match status" value="1"/>
</dbReference>
<reference evidence="21 22" key="1">
    <citation type="submission" date="2019-03" db="EMBL/GenBank/DDBJ databases">
        <title>Genomic Encyclopedia of Type Strains, Phase IV (KMG-IV): sequencing the most valuable type-strain genomes for metagenomic binning, comparative biology and taxonomic classification.</title>
        <authorList>
            <person name="Goeker M."/>
        </authorList>
    </citation>
    <scope>NUCLEOTIDE SEQUENCE [LARGE SCALE GENOMIC DNA]</scope>
    <source>
        <strain evidence="21 22">DSM 17974</strain>
    </source>
</reference>
<evidence type="ECO:0000256" key="5">
    <source>
        <dbReference type="ARBA" id="ARBA00023027"/>
    </source>
</evidence>
<dbReference type="GO" id="GO:0141152">
    <property type="term" value="F:glycerol-3-phosphate dehydrogenase (NAD+) activity"/>
    <property type="evidence" value="ECO:0007669"/>
    <property type="project" value="RHEA"/>
</dbReference>
<keyword evidence="4 13" id="KW-0560">Oxidoreductase</keyword>
<dbReference type="GO" id="GO:0046168">
    <property type="term" value="P:glycerol-3-phosphate catabolic process"/>
    <property type="evidence" value="ECO:0007669"/>
    <property type="project" value="InterPro"/>
</dbReference>
<feature type="binding site" evidence="16">
    <location>
        <position position="254"/>
    </location>
    <ligand>
        <name>NAD(+)</name>
        <dbReference type="ChEBI" id="CHEBI:57540"/>
    </ligand>
</feature>
<evidence type="ECO:0000256" key="16">
    <source>
        <dbReference type="PIRSR" id="PIRSR000114-3"/>
    </source>
</evidence>
<dbReference type="InterPro" id="IPR006109">
    <property type="entry name" value="G3P_DH_NAD-dep_C"/>
</dbReference>
<keyword evidence="18" id="KW-0732">Signal</keyword>